<accession>A0ABS3K8A1</accession>
<gene>
    <name evidence="11" type="ORF">IAI60_03615</name>
</gene>
<evidence type="ECO:0000256" key="5">
    <source>
        <dbReference type="ARBA" id="ARBA00022764"/>
    </source>
</evidence>
<evidence type="ECO:0000256" key="7">
    <source>
        <dbReference type="ARBA" id="ARBA00023004"/>
    </source>
</evidence>
<evidence type="ECO:0000256" key="8">
    <source>
        <dbReference type="PROSITE-ProRule" id="PRU00433"/>
    </source>
</evidence>
<evidence type="ECO:0000259" key="10">
    <source>
        <dbReference type="PROSITE" id="PS51007"/>
    </source>
</evidence>
<dbReference type="PIRSF" id="PIRSF000294">
    <property type="entry name" value="Cytochrome-c_peroxidase"/>
    <property type="match status" value="1"/>
</dbReference>
<comment type="caution">
    <text evidence="11">The sequence shown here is derived from an EMBL/GenBank/DDBJ whole genome shotgun (WGS) entry which is preliminary data.</text>
</comment>
<evidence type="ECO:0000256" key="6">
    <source>
        <dbReference type="ARBA" id="ARBA00023002"/>
    </source>
</evidence>
<dbReference type="InterPro" id="IPR004852">
    <property type="entry name" value="Di-haem_cyt_c_peroxidsae"/>
</dbReference>
<reference evidence="11 12" key="1">
    <citation type="submission" date="2020-09" db="EMBL/GenBank/DDBJ databases">
        <title>Roseomonas.</title>
        <authorList>
            <person name="Zhu W."/>
        </authorList>
    </citation>
    <scope>NUCLEOTIDE SEQUENCE [LARGE SCALE GENOMIC DNA]</scope>
    <source>
        <strain evidence="11 12">1311</strain>
    </source>
</reference>
<evidence type="ECO:0000313" key="11">
    <source>
        <dbReference type="EMBL" id="MBO1073688.1"/>
    </source>
</evidence>
<proteinExistence type="predicted"/>
<dbReference type="Proteomes" id="UP001518990">
    <property type="component" value="Unassembled WGS sequence"/>
</dbReference>
<keyword evidence="7 8" id="KW-0408">Iron</keyword>
<evidence type="ECO:0000256" key="2">
    <source>
        <dbReference type="ARBA" id="ARBA00022617"/>
    </source>
</evidence>
<evidence type="ECO:0000256" key="3">
    <source>
        <dbReference type="ARBA" id="ARBA00022723"/>
    </source>
</evidence>
<keyword evidence="4 9" id="KW-0732">Signal</keyword>
<organism evidence="11 12">
    <name type="scientific">Roseomonas marmotae</name>
    <dbReference type="NCBI Taxonomy" id="2768161"/>
    <lineage>
        <taxon>Bacteria</taxon>
        <taxon>Pseudomonadati</taxon>
        <taxon>Pseudomonadota</taxon>
        <taxon>Alphaproteobacteria</taxon>
        <taxon>Acetobacterales</taxon>
        <taxon>Roseomonadaceae</taxon>
        <taxon>Roseomonas</taxon>
    </lineage>
</organism>
<dbReference type="PROSITE" id="PS51007">
    <property type="entry name" value="CYTC"/>
    <property type="match status" value="1"/>
</dbReference>
<dbReference type="RefSeq" id="WP_207445286.1">
    <property type="nucleotide sequence ID" value="NZ_CP061091.1"/>
</dbReference>
<keyword evidence="2 8" id="KW-0349">Heme</keyword>
<dbReference type="InterPro" id="IPR036909">
    <property type="entry name" value="Cyt_c-like_dom_sf"/>
</dbReference>
<feature type="chain" id="PRO_5046659705" evidence="9">
    <location>
        <begin position="32"/>
        <end position="338"/>
    </location>
</feature>
<dbReference type="EMBL" id="JACTNF010000003">
    <property type="protein sequence ID" value="MBO1073688.1"/>
    <property type="molecule type" value="Genomic_DNA"/>
</dbReference>
<dbReference type="PANTHER" id="PTHR30600:SF7">
    <property type="entry name" value="CYTOCHROME C PEROXIDASE-RELATED"/>
    <property type="match status" value="1"/>
</dbReference>
<keyword evidence="12" id="KW-1185">Reference proteome</keyword>
<evidence type="ECO:0000256" key="4">
    <source>
        <dbReference type="ARBA" id="ARBA00022729"/>
    </source>
</evidence>
<evidence type="ECO:0000256" key="9">
    <source>
        <dbReference type="SAM" id="SignalP"/>
    </source>
</evidence>
<name>A0ABS3K8A1_9PROT</name>
<keyword evidence="3 8" id="KW-0479">Metal-binding</keyword>
<keyword evidence="6" id="KW-0560">Oxidoreductase</keyword>
<evidence type="ECO:0000256" key="1">
    <source>
        <dbReference type="ARBA" id="ARBA00004418"/>
    </source>
</evidence>
<sequence>MTERWTARPGWVALRHSVLMLGLLLATPAVPADHPEQQAIRPIQLPELDGRKVELGSMLFRDARLSGTHTLSCSSCHMLDHGGADGIERPVGASGRRHDFNTPSIFNAALNPYMNWRGNQRDLQRQSEAVLLHPDLMDGSWSVILPRLQVDADYQRRFRAAYGQEPRREAILDALVQFQRSLVTPDAPFDRYLRGDEGAIGEAAKKGFLLFRDYGCIACHQGRNIGGNLFQRFGVFPPAEPATEDSQPADLGRFLLTGREEDRYLFRVPSLRNVAETAPYFHDGRQPLLGEAVRLMGQRQLGRELLPEEVTRIVAFLQTLTGTYAGEALRSLPARQDR</sequence>
<dbReference type="InterPro" id="IPR051395">
    <property type="entry name" value="Cytochrome_c_Peroxidase/MauG"/>
</dbReference>
<keyword evidence="5" id="KW-0574">Periplasm</keyword>
<dbReference type="PANTHER" id="PTHR30600">
    <property type="entry name" value="CYTOCHROME C PEROXIDASE-RELATED"/>
    <property type="match status" value="1"/>
</dbReference>
<feature type="domain" description="Cytochrome c" evidence="10">
    <location>
        <begin position="202"/>
        <end position="321"/>
    </location>
</feature>
<feature type="signal peptide" evidence="9">
    <location>
        <begin position="1"/>
        <end position="31"/>
    </location>
</feature>
<dbReference type="InterPro" id="IPR026259">
    <property type="entry name" value="MauG/Cytc_peroxidase"/>
</dbReference>
<evidence type="ECO:0000313" key="12">
    <source>
        <dbReference type="Proteomes" id="UP001518990"/>
    </source>
</evidence>
<dbReference type="InterPro" id="IPR009056">
    <property type="entry name" value="Cyt_c-like_dom"/>
</dbReference>
<dbReference type="SUPFAM" id="SSF46626">
    <property type="entry name" value="Cytochrome c"/>
    <property type="match status" value="2"/>
</dbReference>
<dbReference type="Gene3D" id="1.10.760.10">
    <property type="entry name" value="Cytochrome c-like domain"/>
    <property type="match status" value="2"/>
</dbReference>
<protein>
    <submittedName>
        <fullName evidence="11">C-type cytochrome</fullName>
    </submittedName>
</protein>
<comment type="subcellular location">
    <subcellularLocation>
        <location evidence="1">Periplasm</location>
    </subcellularLocation>
</comment>
<dbReference type="Pfam" id="PF03150">
    <property type="entry name" value="CCP_MauG"/>
    <property type="match status" value="1"/>
</dbReference>